<evidence type="ECO:0000259" key="3">
    <source>
        <dbReference type="Pfam" id="PF16862"/>
    </source>
</evidence>
<dbReference type="Proteomes" id="UP001337655">
    <property type="component" value="Unassembled WGS sequence"/>
</dbReference>
<dbReference type="InterPro" id="IPR052974">
    <property type="entry name" value="GH79_Enzymes"/>
</dbReference>
<keyword evidence="5" id="KW-1185">Reference proteome</keyword>
<feature type="chain" id="PRO_5043990132" description="Beta-glucuronidase C-terminal domain-containing protein" evidence="2">
    <location>
        <begin position="21"/>
        <end position="571"/>
    </location>
</feature>
<reference evidence="4 5" key="1">
    <citation type="submission" date="2023-08" db="EMBL/GenBank/DDBJ databases">
        <title>Black Yeasts Isolated from many extreme environments.</title>
        <authorList>
            <person name="Coleine C."/>
            <person name="Stajich J.E."/>
            <person name="Selbmann L."/>
        </authorList>
    </citation>
    <scope>NUCLEOTIDE SEQUENCE [LARGE SCALE GENOMIC DNA]</scope>
    <source>
        <strain evidence="4 5">CCFEE 5935</strain>
    </source>
</reference>
<dbReference type="SUPFAM" id="SSF51445">
    <property type="entry name" value="(Trans)glycosidases"/>
    <property type="match status" value="1"/>
</dbReference>
<name>A0AAV9NWL2_9PEZI</name>
<evidence type="ECO:0000313" key="4">
    <source>
        <dbReference type="EMBL" id="KAK5164063.1"/>
    </source>
</evidence>
<evidence type="ECO:0000313" key="5">
    <source>
        <dbReference type="Proteomes" id="UP001337655"/>
    </source>
</evidence>
<dbReference type="RefSeq" id="XP_064654391.1">
    <property type="nucleotide sequence ID" value="XM_064807377.1"/>
</dbReference>
<gene>
    <name evidence="4" type="ORF">LTR77_010154</name>
</gene>
<feature type="region of interest" description="Disordered" evidence="1">
    <location>
        <begin position="30"/>
        <end position="78"/>
    </location>
</feature>
<dbReference type="InterPro" id="IPR017853">
    <property type="entry name" value="GH"/>
</dbReference>
<dbReference type="Pfam" id="PF16862">
    <property type="entry name" value="Glyco_hydro_79C"/>
    <property type="match status" value="1"/>
</dbReference>
<evidence type="ECO:0000256" key="1">
    <source>
        <dbReference type="SAM" id="MobiDB-lite"/>
    </source>
</evidence>
<accession>A0AAV9NWL2</accession>
<feature type="compositionally biased region" description="Polar residues" evidence="1">
    <location>
        <begin position="521"/>
        <end position="533"/>
    </location>
</feature>
<dbReference type="AlphaFoldDB" id="A0AAV9NWL2"/>
<evidence type="ECO:0000256" key="2">
    <source>
        <dbReference type="SAM" id="SignalP"/>
    </source>
</evidence>
<comment type="caution">
    <text evidence="4">The sequence shown here is derived from an EMBL/GenBank/DDBJ whole genome shotgun (WGS) entry which is preliminary data.</text>
</comment>
<dbReference type="PANTHER" id="PTHR36183">
    <property type="entry name" value="BETA-GLUCURONIDASE"/>
    <property type="match status" value="1"/>
</dbReference>
<feature type="domain" description="Beta-glucuronidase C-terminal" evidence="3">
    <location>
        <begin position="462"/>
        <end position="567"/>
    </location>
</feature>
<dbReference type="GeneID" id="89931483"/>
<dbReference type="PANTHER" id="PTHR36183:SF2">
    <property type="entry name" value="BETA-GLUCURONIDASE C-TERMINAL DOMAIN-CONTAINING PROTEIN"/>
    <property type="match status" value="1"/>
</dbReference>
<organism evidence="4 5">
    <name type="scientific">Saxophila tyrrhenica</name>
    <dbReference type="NCBI Taxonomy" id="1690608"/>
    <lineage>
        <taxon>Eukaryota</taxon>
        <taxon>Fungi</taxon>
        <taxon>Dikarya</taxon>
        <taxon>Ascomycota</taxon>
        <taxon>Pezizomycotina</taxon>
        <taxon>Dothideomycetes</taxon>
        <taxon>Dothideomycetidae</taxon>
        <taxon>Mycosphaerellales</taxon>
        <taxon>Extremaceae</taxon>
        <taxon>Saxophila</taxon>
    </lineage>
</organism>
<proteinExistence type="predicted"/>
<feature type="region of interest" description="Disordered" evidence="1">
    <location>
        <begin position="513"/>
        <end position="546"/>
    </location>
</feature>
<dbReference type="EMBL" id="JAVRRT010000021">
    <property type="protein sequence ID" value="KAK5164063.1"/>
    <property type="molecule type" value="Genomic_DNA"/>
</dbReference>
<dbReference type="InterPro" id="IPR013780">
    <property type="entry name" value="Glyco_hydro_b"/>
</dbReference>
<feature type="compositionally biased region" description="Basic and acidic residues" evidence="1">
    <location>
        <begin position="534"/>
        <end position="546"/>
    </location>
</feature>
<keyword evidence="2" id="KW-0732">Signal</keyword>
<feature type="signal peptide" evidence="2">
    <location>
        <begin position="1"/>
        <end position="20"/>
    </location>
</feature>
<dbReference type="Gene3D" id="3.20.20.80">
    <property type="entry name" value="Glycosidases"/>
    <property type="match status" value="1"/>
</dbReference>
<dbReference type="InterPro" id="IPR031728">
    <property type="entry name" value="GlcAase_C"/>
</dbReference>
<dbReference type="Gene3D" id="2.60.40.1180">
    <property type="entry name" value="Golgi alpha-mannosidase II"/>
    <property type="match status" value="1"/>
</dbReference>
<protein>
    <recommendedName>
        <fullName evidence="3">Beta-glucuronidase C-terminal domain-containing protein</fullName>
    </recommendedName>
</protein>
<sequence length="571" mass="62553">MSKHFYLSIGLISLATTASAALTHDEEGPLLGADQGYGSEPHGWGQDDYEGCQEQHPGHARRQDAGSHIEVPSSTPADACPRVDPDFIGFAFEEASFVRYVQNDDGSVNQFSLNLIDAIMSRTGGKPIIRLGGTSPDYGRFIPSQEEPALPVAEVYNYQDIGGTSIGPSYWDLTDLVPDAVYVIQVPLAVTNVSESVLWAKTAIESIGIDRIQALEVGNEPDLYADNGPVGTRGLGPPYYQGTLTNETYTGNFTKYVRAIKAAIDDIPKKHFFQAFDTSSHLGADALATGYILDVETNFELGINKGNNIESVAGHYYQTDGGQYADLETGLMQHSAIANRLDLYRKFIVYLRDNHPKIPYIISEIGNSLNPTHAYDYQATLGSALWQVDLQLYAMTIGIARINWQQIMHSGYDMWLPVDSGNYTRTVYSNFYAMPFVADFIGKSGGATRAAQLETEQENIVAYAAFVRDKPKRVAIVNFDFWDQGDGARPSTTFTLEVPSGVKKVKVEVLSSPEGAHASGDSMTYAGSQWTSESEGKEVEGVRDDSQTLKVKKGKVDVEVFNSQAVLVHLR</sequence>